<evidence type="ECO:0000256" key="1">
    <source>
        <dbReference type="SAM" id="MobiDB-lite"/>
    </source>
</evidence>
<gene>
    <name evidence="2" type="ORF">AXG93_638s1070</name>
</gene>
<sequence length="346" mass="38632">MRRSGSTKPRVRVVWDEQNLDFLEANKTPKQKITEPKTPYHAPEAEDVVICSISLTDKAAFSPEKRFRRWHCFQDSLGQAFNSLAIEELDSREVGAKNKEWGERRTAPELARLEEQVVTAEHSTCSDRTCAPTHWLDNLASFVETPFESAFGDLVNGPLLLKGLVSPSPNDECTLMADAVHAEAIRHALSEVAASSNDEAGCSRPRPRGGGWTSSEDEAEEMDHDIEGDCDRPVVSVLPPGRPFADCGNLAAYGTSLVDLIASHIHGFESNGRRWSFEEQRRAHYDEYRKAKMLNGQEISDEDDNHIGEHHRDRHLLVGSSSRSNQDQEANLSRSLSGIDLEETQQ</sequence>
<proteinExistence type="predicted"/>
<dbReference type="GO" id="GO:0004864">
    <property type="term" value="F:protein phosphatase inhibitor activity"/>
    <property type="evidence" value="ECO:0007669"/>
    <property type="project" value="InterPro"/>
</dbReference>
<keyword evidence="3" id="KW-1185">Reference proteome</keyword>
<dbReference type="AlphaFoldDB" id="A0A176W537"/>
<evidence type="ECO:0000313" key="3">
    <source>
        <dbReference type="Proteomes" id="UP000077202"/>
    </source>
</evidence>
<organism evidence="2 3">
    <name type="scientific">Marchantia polymorpha subsp. ruderalis</name>
    <dbReference type="NCBI Taxonomy" id="1480154"/>
    <lineage>
        <taxon>Eukaryota</taxon>
        <taxon>Viridiplantae</taxon>
        <taxon>Streptophyta</taxon>
        <taxon>Embryophyta</taxon>
        <taxon>Marchantiophyta</taxon>
        <taxon>Marchantiopsida</taxon>
        <taxon>Marchantiidae</taxon>
        <taxon>Marchantiales</taxon>
        <taxon>Marchantiaceae</taxon>
        <taxon>Marchantia</taxon>
    </lineage>
</organism>
<evidence type="ECO:0000313" key="2">
    <source>
        <dbReference type="EMBL" id="OAE28119.1"/>
    </source>
</evidence>
<accession>A0A176W537</accession>
<name>A0A176W537_MARPO</name>
<feature type="region of interest" description="Disordered" evidence="1">
    <location>
        <begin position="301"/>
        <end position="346"/>
    </location>
</feature>
<dbReference type="PANTHER" id="PTHR12398:SF20">
    <property type="entry name" value="PROTEIN PHOSPHATASE 1 REGULATORY INHIBITOR SUBUNIT 2"/>
    <property type="match status" value="1"/>
</dbReference>
<dbReference type="GO" id="GO:0009966">
    <property type="term" value="P:regulation of signal transduction"/>
    <property type="evidence" value="ECO:0007669"/>
    <property type="project" value="InterPro"/>
</dbReference>
<dbReference type="EMBL" id="LVLJ01001765">
    <property type="protein sequence ID" value="OAE28119.1"/>
    <property type="molecule type" value="Genomic_DNA"/>
</dbReference>
<dbReference type="Proteomes" id="UP000077202">
    <property type="component" value="Unassembled WGS sequence"/>
</dbReference>
<dbReference type="PANTHER" id="PTHR12398">
    <property type="entry name" value="PROTEIN PHOSPHATASE INHIBITOR"/>
    <property type="match status" value="1"/>
</dbReference>
<dbReference type="Pfam" id="PF04979">
    <property type="entry name" value="IPP-2"/>
    <property type="match status" value="1"/>
</dbReference>
<protein>
    <submittedName>
        <fullName evidence="2">Uncharacterized protein</fullName>
    </submittedName>
</protein>
<dbReference type="InterPro" id="IPR007062">
    <property type="entry name" value="PPI-2"/>
</dbReference>
<reference evidence="2" key="1">
    <citation type="submission" date="2016-03" db="EMBL/GenBank/DDBJ databases">
        <title>Mechanisms controlling the formation of the plant cell surface in tip-growing cells are functionally conserved among land plants.</title>
        <authorList>
            <person name="Honkanen S."/>
            <person name="Jones V.A."/>
            <person name="Morieri G."/>
            <person name="Champion C."/>
            <person name="Hetherington A.J."/>
            <person name="Kelly S."/>
            <person name="Saint-Marcoux D."/>
            <person name="Proust H."/>
            <person name="Prescott H."/>
            <person name="Dolan L."/>
        </authorList>
    </citation>
    <scope>NUCLEOTIDE SEQUENCE [LARGE SCALE GENOMIC DNA]</scope>
    <source>
        <tissue evidence="2">Whole gametophyte</tissue>
    </source>
</reference>
<feature type="region of interest" description="Disordered" evidence="1">
    <location>
        <begin position="196"/>
        <end position="220"/>
    </location>
</feature>
<feature type="compositionally biased region" description="Polar residues" evidence="1">
    <location>
        <begin position="319"/>
        <end position="336"/>
    </location>
</feature>
<comment type="caution">
    <text evidence="2">The sequence shown here is derived from an EMBL/GenBank/DDBJ whole genome shotgun (WGS) entry which is preliminary data.</text>
</comment>